<comment type="similarity">
    <text evidence="1">Belongs to the protein kinase superfamily. CAMK Ser/Thr protein kinase family. CaMK subfamily.</text>
</comment>
<dbReference type="FunFam" id="1.10.510.10:FF:000001">
    <property type="entry name" value="Calcium/calmodulin-dependent protein kinase type II subunit delta"/>
    <property type="match status" value="1"/>
</dbReference>
<reference evidence="13" key="2">
    <citation type="submission" date="2025-08" db="UniProtKB">
        <authorList>
            <consortium name="Ensembl"/>
        </authorList>
    </citation>
    <scope>IDENTIFICATION</scope>
</reference>
<dbReference type="InterPro" id="IPR013543">
    <property type="entry name" value="Ca/CaM-dep_prot_kinase-assoc"/>
</dbReference>
<dbReference type="Gene3D" id="6.10.140.620">
    <property type="match status" value="1"/>
</dbReference>
<feature type="compositionally biased region" description="Polar residues" evidence="12">
    <location>
        <begin position="460"/>
        <end position="470"/>
    </location>
</feature>
<dbReference type="SMART" id="SM00220">
    <property type="entry name" value="S_TKc"/>
    <property type="match status" value="1"/>
</dbReference>
<evidence type="ECO:0000256" key="2">
    <source>
        <dbReference type="ARBA" id="ARBA00012434"/>
    </source>
</evidence>
<dbReference type="Gene3D" id="1.10.510.10">
    <property type="entry name" value="Transferase(Phosphotransferase) domain 1"/>
    <property type="match status" value="1"/>
</dbReference>
<keyword evidence="8" id="KW-0067">ATP-binding</keyword>
<dbReference type="Ensembl" id="ENSCMUT00000037421.1">
    <property type="protein sequence ID" value="ENSCMUP00000031831.1"/>
    <property type="gene ID" value="ENSCMUG00000002832.2"/>
</dbReference>
<organism evidence="13 14">
    <name type="scientific">Corvus moneduloides</name>
    <name type="common">New Caledonian crow</name>
    <dbReference type="NCBI Taxonomy" id="1196302"/>
    <lineage>
        <taxon>Eukaryota</taxon>
        <taxon>Metazoa</taxon>
        <taxon>Chordata</taxon>
        <taxon>Craniata</taxon>
        <taxon>Vertebrata</taxon>
        <taxon>Euteleostomi</taxon>
        <taxon>Archelosauria</taxon>
        <taxon>Archosauria</taxon>
        <taxon>Dinosauria</taxon>
        <taxon>Saurischia</taxon>
        <taxon>Theropoda</taxon>
        <taxon>Coelurosauria</taxon>
        <taxon>Aves</taxon>
        <taxon>Neognathae</taxon>
        <taxon>Neoaves</taxon>
        <taxon>Telluraves</taxon>
        <taxon>Australaves</taxon>
        <taxon>Passeriformes</taxon>
        <taxon>Corvoidea</taxon>
        <taxon>Corvidae</taxon>
        <taxon>Corvus</taxon>
    </lineage>
</organism>
<dbReference type="EC" id="2.7.11.17" evidence="2"/>
<evidence type="ECO:0000256" key="11">
    <source>
        <dbReference type="ARBA" id="ARBA00047430"/>
    </source>
</evidence>
<evidence type="ECO:0000256" key="12">
    <source>
        <dbReference type="SAM" id="MobiDB-lite"/>
    </source>
</evidence>
<dbReference type="FunFam" id="3.30.200.20:FF:000002">
    <property type="entry name" value="Calcium/calmodulin-dependent protein kinase type II subunit delta isoform 2"/>
    <property type="match status" value="1"/>
</dbReference>
<dbReference type="Gene3D" id="3.30.200.20">
    <property type="entry name" value="Phosphorylase Kinase, domain 1"/>
    <property type="match status" value="1"/>
</dbReference>
<evidence type="ECO:0000313" key="14">
    <source>
        <dbReference type="Proteomes" id="UP000694553"/>
    </source>
</evidence>
<feature type="region of interest" description="Disordered" evidence="12">
    <location>
        <begin position="384"/>
        <end position="427"/>
    </location>
</feature>
<dbReference type="InterPro" id="IPR008271">
    <property type="entry name" value="Ser/Thr_kinase_AS"/>
</dbReference>
<evidence type="ECO:0000256" key="3">
    <source>
        <dbReference type="ARBA" id="ARBA00022527"/>
    </source>
</evidence>
<dbReference type="PROSITE" id="PS50011">
    <property type="entry name" value="PROTEIN_KINASE_DOM"/>
    <property type="match status" value="1"/>
</dbReference>
<dbReference type="PROSITE" id="PS00107">
    <property type="entry name" value="PROTEIN_KINASE_ATP"/>
    <property type="match status" value="1"/>
</dbReference>
<dbReference type="Gene3D" id="3.10.450.50">
    <property type="match status" value="1"/>
</dbReference>
<feature type="region of interest" description="Disordered" evidence="12">
    <location>
        <begin position="457"/>
        <end position="477"/>
    </location>
</feature>
<sequence>MASTTCTRFTDEYQLFEELGKGAFSVVRRCMKITTGQEYAAKIINTKKLSARDHQKLEREARICRLLKHPNIVRLHDSISEEGFHYLVFDLVTGGELFEDIVAREYYSEADASHCIQQILESVNHCHLNGIVHRDLKPENLLLASKSKGAAVKLADFGLAIEVQGEQQAWFGFAGTPGYLSPEVLRKDPYGKPVDMWACGVILYILLVGYPPFWDEDQHRLYQQIKAGAYDFPSPEWDTVTPEAKDLINKMLTINPAKRITASEALKHPWICQRSTVASMMHRQETVDCLKKFNARRKLKGAILTTMLATRNFSGMFIELQINAKGKEVAAGKWQNTYQLSPSTLPSSVRLGLCLSPARKQEIIKVTEQLIEAINNGDFEAYTSVQKQQADPHDYPEPARAPGGRGRSVHRVHPPDTVHGRQRHAKDYAVRGDARVAPARRQVAERALPPLGLAHRAHQVRNSSTTSSHLLGTPHSPVAALGLKNCEPSSW</sequence>
<evidence type="ECO:0000256" key="4">
    <source>
        <dbReference type="ARBA" id="ARBA00022553"/>
    </source>
</evidence>
<evidence type="ECO:0000256" key="7">
    <source>
        <dbReference type="ARBA" id="ARBA00022777"/>
    </source>
</evidence>
<keyword evidence="14" id="KW-1185">Reference proteome</keyword>
<dbReference type="InterPro" id="IPR000719">
    <property type="entry name" value="Prot_kinase_dom"/>
</dbReference>
<comment type="catalytic activity">
    <reaction evidence="10">
        <text>L-threonyl-[protein] + ATP = O-phospho-L-threonyl-[protein] + ADP + H(+)</text>
        <dbReference type="Rhea" id="RHEA:46608"/>
        <dbReference type="Rhea" id="RHEA-COMP:11060"/>
        <dbReference type="Rhea" id="RHEA-COMP:11605"/>
        <dbReference type="ChEBI" id="CHEBI:15378"/>
        <dbReference type="ChEBI" id="CHEBI:30013"/>
        <dbReference type="ChEBI" id="CHEBI:30616"/>
        <dbReference type="ChEBI" id="CHEBI:61977"/>
        <dbReference type="ChEBI" id="CHEBI:456216"/>
        <dbReference type="EC" id="2.7.11.17"/>
    </reaction>
</comment>
<evidence type="ECO:0000256" key="8">
    <source>
        <dbReference type="ARBA" id="ARBA00022840"/>
    </source>
</evidence>
<dbReference type="CDD" id="cd14086">
    <property type="entry name" value="STKc_CaMKII"/>
    <property type="match status" value="1"/>
</dbReference>
<evidence type="ECO:0000256" key="5">
    <source>
        <dbReference type="ARBA" id="ARBA00022679"/>
    </source>
</evidence>
<dbReference type="PROSITE" id="PS00108">
    <property type="entry name" value="PROTEIN_KINASE_ST"/>
    <property type="match status" value="1"/>
</dbReference>
<dbReference type="Pfam" id="PF08332">
    <property type="entry name" value="CaMKII_AD"/>
    <property type="match status" value="1"/>
</dbReference>
<protein>
    <recommendedName>
        <fullName evidence="2">calcium/calmodulin-dependent protein kinase</fullName>
        <ecNumber evidence="2">2.7.11.17</ecNumber>
    </recommendedName>
</protein>
<evidence type="ECO:0000313" key="13">
    <source>
        <dbReference type="Ensembl" id="ENSCMUP00000031831.1"/>
    </source>
</evidence>
<dbReference type="GO" id="GO:0004683">
    <property type="term" value="F:calcium/calmodulin-dependent protein kinase activity"/>
    <property type="evidence" value="ECO:0007669"/>
    <property type="project" value="UniProtKB-EC"/>
</dbReference>
<dbReference type="GO" id="GO:0005516">
    <property type="term" value="F:calmodulin binding"/>
    <property type="evidence" value="ECO:0007669"/>
    <property type="project" value="UniProtKB-KW"/>
</dbReference>
<dbReference type="AlphaFoldDB" id="A0A8U7MTY3"/>
<keyword evidence="7" id="KW-0418">Kinase</keyword>
<name>A0A8U7MTY3_CORMO</name>
<dbReference type="SUPFAM" id="SSF56112">
    <property type="entry name" value="Protein kinase-like (PK-like)"/>
    <property type="match status" value="1"/>
</dbReference>
<evidence type="ECO:0000256" key="9">
    <source>
        <dbReference type="ARBA" id="ARBA00022860"/>
    </source>
</evidence>
<comment type="catalytic activity">
    <reaction evidence="11">
        <text>L-seryl-[protein] + ATP = O-phospho-L-seryl-[protein] + ADP + H(+)</text>
        <dbReference type="Rhea" id="RHEA:17989"/>
        <dbReference type="Rhea" id="RHEA-COMP:9863"/>
        <dbReference type="Rhea" id="RHEA-COMP:11604"/>
        <dbReference type="ChEBI" id="CHEBI:15378"/>
        <dbReference type="ChEBI" id="CHEBI:29999"/>
        <dbReference type="ChEBI" id="CHEBI:30616"/>
        <dbReference type="ChEBI" id="CHEBI:83421"/>
        <dbReference type="ChEBI" id="CHEBI:456216"/>
        <dbReference type="EC" id="2.7.11.17"/>
    </reaction>
</comment>
<feature type="compositionally biased region" description="Basic and acidic residues" evidence="12">
    <location>
        <begin position="413"/>
        <end position="427"/>
    </location>
</feature>
<keyword evidence="4" id="KW-0597">Phosphoprotein</keyword>
<dbReference type="GO" id="GO:0005524">
    <property type="term" value="F:ATP binding"/>
    <property type="evidence" value="ECO:0007669"/>
    <property type="project" value="UniProtKB-UniRule"/>
</dbReference>
<reference evidence="13" key="3">
    <citation type="submission" date="2025-09" db="UniProtKB">
        <authorList>
            <consortium name="Ensembl"/>
        </authorList>
    </citation>
    <scope>IDENTIFICATION</scope>
</reference>
<dbReference type="InterPro" id="IPR017441">
    <property type="entry name" value="Protein_kinase_ATP_BS"/>
</dbReference>
<proteinExistence type="inferred from homology"/>
<reference evidence="14" key="1">
    <citation type="submission" date="2019-10" db="EMBL/GenBank/DDBJ databases">
        <title>Corvus moneduloides (New Caledonian crow) genome, bCorMon1, primary haplotype.</title>
        <authorList>
            <person name="Rutz C."/>
            <person name="Fungtammasan C."/>
            <person name="Mountcastle J."/>
            <person name="Formenti G."/>
            <person name="Chow W."/>
            <person name="Howe K."/>
            <person name="Steele M.P."/>
            <person name="Fernandes J."/>
            <person name="Gilbert M.T.P."/>
            <person name="Fedrigo O."/>
            <person name="Jarvis E.D."/>
            <person name="Gemmell N."/>
        </authorList>
    </citation>
    <scope>NUCLEOTIDE SEQUENCE [LARGE SCALE GENOMIC DNA]</scope>
</reference>
<evidence type="ECO:0000256" key="10">
    <source>
        <dbReference type="ARBA" id="ARBA00047307"/>
    </source>
</evidence>
<dbReference type="Proteomes" id="UP000694553">
    <property type="component" value="Unassembled WGS sequence"/>
</dbReference>
<dbReference type="InterPro" id="IPR011009">
    <property type="entry name" value="Kinase-like_dom_sf"/>
</dbReference>
<gene>
    <name evidence="13" type="primary">CAMK2D</name>
</gene>
<dbReference type="PANTHER" id="PTHR24347">
    <property type="entry name" value="SERINE/THREONINE-PROTEIN KINASE"/>
    <property type="match status" value="1"/>
</dbReference>
<evidence type="ECO:0000256" key="6">
    <source>
        <dbReference type="ARBA" id="ARBA00022741"/>
    </source>
</evidence>
<keyword evidence="3" id="KW-0723">Serine/threonine-protein kinase</keyword>
<dbReference type="Pfam" id="PF00069">
    <property type="entry name" value="Pkinase"/>
    <property type="match status" value="1"/>
</dbReference>
<keyword evidence="9" id="KW-0112">Calmodulin-binding</keyword>
<keyword evidence="5" id="KW-0808">Transferase</keyword>
<accession>A0A8U7MTY3</accession>
<evidence type="ECO:0000256" key="1">
    <source>
        <dbReference type="ARBA" id="ARBA00005354"/>
    </source>
</evidence>
<keyword evidence="6" id="KW-0547">Nucleotide-binding</keyword>